<evidence type="ECO:0000313" key="2">
    <source>
        <dbReference type="Proteomes" id="UP000007589"/>
    </source>
</evidence>
<dbReference type="EMBL" id="CP003338">
    <property type="protein sequence ID" value="AFC70831.1"/>
    <property type="molecule type" value="Genomic_DNA"/>
</dbReference>
<name>H8K9W1_RICAC</name>
<proteinExistence type="predicted"/>
<organism evidence="1 2">
    <name type="scientific">Rickettsia australis (strain Cutlack)</name>
    <dbReference type="NCBI Taxonomy" id="1105110"/>
    <lineage>
        <taxon>Bacteria</taxon>
        <taxon>Pseudomonadati</taxon>
        <taxon>Pseudomonadota</taxon>
        <taxon>Alphaproteobacteria</taxon>
        <taxon>Rickettsiales</taxon>
        <taxon>Rickettsiaceae</taxon>
        <taxon>Rickettsieae</taxon>
        <taxon>Rickettsia</taxon>
        <taxon>spotted fever group</taxon>
    </lineage>
</organism>
<keyword evidence="2" id="KW-1185">Reference proteome</keyword>
<sequence length="62" mass="7142">MVSFNGRYHPRLQKALKARNSVLLFQLKFIHTNLAELSTRQVMEANNATGMEENKVVSKMYS</sequence>
<reference evidence="2" key="1">
    <citation type="submission" date="2012-02" db="EMBL/GenBank/DDBJ databases">
        <title>Complete genome sequence of Rickettsia australis strain Cutlack.</title>
        <authorList>
            <person name="Johnson S.L."/>
            <person name="Munk A.C."/>
            <person name="Han S."/>
            <person name="Bruce D.C."/>
            <person name="Dasch G.A."/>
        </authorList>
    </citation>
    <scope>NUCLEOTIDE SEQUENCE [LARGE SCALE GENOMIC DNA]</scope>
    <source>
        <strain evidence="2">Cutlack</strain>
    </source>
</reference>
<gene>
    <name evidence="1" type="ordered locus">MC5_02245</name>
</gene>
<dbReference type="Proteomes" id="UP000007589">
    <property type="component" value="Chromosome"/>
</dbReference>
<protein>
    <submittedName>
        <fullName evidence="1">Uncharacterized protein</fullName>
    </submittedName>
</protein>
<dbReference type="HOGENOM" id="CLU_2901332_0_0_5"/>
<dbReference type="OrthoDB" id="9814400at2"/>
<accession>H8K9W1</accession>
<dbReference type="KEGG" id="rau:MC5_02245"/>
<evidence type="ECO:0000313" key="1">
    <source>
        <dbReference type="EMBL" id="AFC70831.1"/>
    </source>
</evidence>
<dbReference type="AlphaFoldDB" id="H8K9W1"/>